<dbReference type="EMBL" id="FUZF01000003">
    <property type="protein sequence ID" value="SKB56707.1"/>
    <property type="molecule type" value="Genomic_DNA"/>
</dbReference>
<dbReference type="STRING" id="1513896.SAMN05660841_01290"/>
<reference evidence="3" key="1">
    <citation type="submission" date="2017-02" db="EMBL/GenBank/DDBJ databases">
        <authorList>
            <person name="Varghese N."/>
            <person name="Submissions S."/>
        </authorList>
    </citation>
    <scope>NUCLEOTIDE SEQUENCE [LARGE SCALE GENOMIC DNA]</scope>
    <source>
        <strain evidence="3">DSM 24091</strain>
    </source>
</reference>
<dbReference type="RefSeq" id="WP_079642249.1">
    <property type="nucleotide sequence ID" value="NZ_FUZF01000003.1"/>
</dbReference>
<dbReference type="PROSITE" id="PS51257">
    <property type="entry name" value="PROKAR_LIPOPROTEIN"/>
    <property type="match status" value="1"/>
</dbReference>
<proteinExistence type="predicted"/>
<evidence type="ECO:0000313" key="2">
    <source>
        <dbReference type="EMBL" id="SKB56707.1"/>
    </source>
</evidence>
<dbReference type="OrthoDB" id="1099822at2"/>
<evidence type="ECO:0000313" key="3">
    <source>
        <dbReference type="Proteomes" id="UP000190150"/>
    </source>
</evidence>
<feature type="chain" id="PRO_5012414048" description="Lipoprotein" evidence="1">
    <location>
        <begin position="23"/>
        <end position="143"/>
    </location>
</feature>
<evidence type="ECO:0008006" key="4">
    <source>
        <dbReference type="Google" id="ProtNLM"/>
    </source>
</evidence>
<protein>
    <recommendedName>
        <fullName evidence="4">Lipoprotein</fullName>
    </recommendedName>
</protein>
<evidence type="ECO:0000256" key="1">
    <source>
        <dbReference type="SAM" id="SignalP"/>
    </source>
</evidence>
<organism evidence="2 3">
    <name type="scientific">Sphingobacterium nematocida</name>
    <dbReference type="NCBI Taxonomy" id="1513896"/>
    <lineage>
        <taxon>Bacteria</taxon>
        <taxon>Pseudomonadati</taxon>
        <taxon>Bacteroidota</taxon>
        <taxon>Sphingobacteriia</taxon>
        <taxon>Sphingobacteriales</taxon>
        <taxon>Sphingobacteriaceae</taxon>
        <taxon>Sphingobacterium</taxon>
    </lineage>
</organism>
<keyword evidence="3" id="KW-1185">Reference proteome</keyword>
<dbReference type="AlphaFoldDB" id="A0A1T5CB78"/>
<dbReference type="Proteomes" id="UP000190150">
    <property type="component" value="Unassembled WGS sequence"/>
</dbReference>
<sequence length="143" mass="15778">MKTPLSLFFLVALALGSCQSSKVTSSNQSTDSLARIGGDKDKHGCLSAAGYTWSQLRGECIRPFEDGIALHTLNTSSTYQTAAYILIDSVKKEAEIFVPEENSSILLSQKESTNYSNGKFHLTLDTNCWTLSLNTTRLYQEQK</sequence>
<feature type="signal peptide" evidence="1">
    <location>
        <begin position="1"/>
        <end position="22"/>
    </location>
</feature>
<accession>A0A1T5CB78</accession>
<gene>
    <name evidence="2" type="ORF">SAMN05660841_01290</name>
</gene>
<keyword evidence="1" id="KW-0732">Signal</keyword>
<name>A0A1T5CB78_9SPHI</name>